<evidence type="ECO:0000313" key="2">
    <source>
        <dbReference type="Proteomes" id="UP001431634"/>
    </source>
</evidence>
<dbReference type="SMART" id="SM00855">
    <property type="entry name" value="PGAM"/>
    <property type="match status" value="1"/>
</dbReference>
<dbReference type="PANTHER" id="PTHR48100">
    <property type="entry name" value="BROAD-SPECIFICITY PHOSPHATASE YOR283W-RELATED"/>
    <property type="match status" value="1"/>
</dbReference>
<dbReference type="Proteomes" id="UP001431634">
    <property type="component" value="Unassembled WGS sequence"/>
</dbReference>
<dbReference type="InterPro" id="IPR050275">
    <property type="entry name" value="PGM_Phosphatase"/>
</dbReference>
<name>A0ABT6Q1Z7_9PROT</name>
<dbReference type="EC" id="3.1.3.-" evidence="1"/>
<dbReference type="RefSeq" id="WP_281448227.1">
    <property type="nucleotide sequence ID" value="NZ_JASBAO010000001.1"/>
</dbReference>
<comment type="caution">
    <text evidence="1">The sequence shown here is derived from an EMBL/GenBank/DDBJ whole genome shotgun (WGS) entry which is preliminary data.</text>
</comment>
<keyword evidence="1" id="KW-0378">Hydrolase</keyword>
<accession>A0ABT6Q1Z7</accession>
<dbReference type="InterPro" id="IPR013078">
    <property type="entry name" value="His_Pase_superF_clade-1"/>
</dbReference>
<sequence length="222" mass="25653">MSKSTYQFIDNTQFLQNTTRFWFVRHAIVNSQDRSYLYGTKNVSICPDYVEQQRPIYRHLANRLPQTPHWFVTSLSRTYDTAKNIQKAGYGHQDLQIEDAFLEQNLGEWQGLPHDVAAKHYTHPPHPFWPFCAEECPPKGESMHDVEKRIAPKLEEFSTQYLGQDVIIISHGGAIRAALGYALKISLNTVLSFSIYNLSITVLESNQHHWRAISINEFPFSV</sequence>
<dbReference type="EMBL" id="JASBAO010000001">
    <property type="protein sequence ID" value="MDI2091125.1"/>
    <property type="molecule type" value="Genomic_DNA"/>
</dbReference>
<dbReference type="CDD" id="cd07067">
    <property type="entry name" value="HP_PGM_like"/>
    <property type="match status" value="1"/>
</dbReference>
<organism evidence="1 2">
    <name type="scientific">Commensalibacter oyaizuii</name>
    <dbReference type="NCBI Taxonomy" id="3043873"/>
    <lineage>
        <taxon>Bacteria</taxon>
        <taxon>Pseudomonadati</taxon>
        <taxon>Pseudomonadota</taxon>
        <taxon>Alphaproteobacteria</taxon>
        <taxon>Acetobacterales</taxon>
        <taxon>Acetobacteraceae</taxon>
    </lineage>
</organism>
<dbReference type="Gene3D" id="3.40.50.1240">
    <property type="entry name" value="Phosphoglycerate mutase-like"/>
    <property type="match status" value="1"/>
</dbReference>
<dbReference type="GO" id="GO:0016787">
    <property type="term" value="F:hydrolase activity"/>
    <property type="evidence" value="ECO:0007669"/>
    <property type="project" value="UniProtKB-KW"/>
</dbReference>
<dbReference type="InterPro" id="IPR029033">
    <property type="entry name" value="His_PPase_superfam"/>
</dbReference>
<protein>
    <submittedName>
        <fullName evidence="1">Histidine phosphatase family protein</fullName>
        <ecNumber evidence="1">3.1.3.-</ecNumber>
    </submittedName>
</protein>
<proteinExistence type="predicted"/>
<dbReference type="SUPFAM" id="SSF53254">
    <property type="entry name" value="Phosphoglycerate mutase-like"/>
    <property type="match status" value="1"/>
</dbReference>
<reference evidence="1" key="1">
    <citation type="submission" date="2023-05" db="EMBL/GenBank/DDBJ databases">
        <title>Whole genome sequence of Commensalibacter sp.</title>
        <authorList>
            <person name="Charoenyingcharoen P."/>
            <person name="Yukphan P."/>
        </authorList>
    </citation>
    <scope>NUCLEOTIDE SEQUENCE</scope>
    <source>
        <strain evidence="1">TBRC 16381</strain>
    </source>
</reference>
<dbReference type="Pfam" id="PF00300">
    <property type="entry name" value="His_Phos_1"/>
    <property type="match status" value="1"/>
</dbReference>
<dbReference type="PANTHER" id="PTHR48100:SF1">
    <property type="entry name" value="HISTIDINE PHOSPHATASE FAMILY PROTEIN-RELATED"/>
    <property type="match status" value="1"/>
</dbReference>
<evidence type="ECO:0000313" key="1">
    <source>
        <dbReference type="EMBL" id="MDI2091125.1"/>
    </source>
</evidence>
<keyword evidence="2" id="KW-1185">Reference proteome</keyword>
<gene>
    <name evidence="1" type="ORF">QJV27_07050</name>
</gene>